<comment type="caution">
    <text evidence="2">The sequence shown here is derived from an EMBL/GenBank/DDBJ whole genome shotgun (WGS) entry which is preliminary data.</text>
</comment>
<evidence type="ECO:0008006" key="4">
    <source>
        <dbReference type="Google" id="ProtNLM"/>
    </source>
</evidence>
<protein>
    <recommendedName>
        <fullName evidence="4">GPI anchored serine-threonine rich protein</fullName>
    </recommendedName>
</protein>
<name>A0ABP9Z913_9FUNG</name>
<evidence type="ECO:0000313" key="2">
    <source>
        <dbReference type="EMBL" id="GAA5815603.1"/>
    </source>
</evidence>
<evidence type="ECO:0000313" key="3">
    <source>
        <dbReference type="Proteomes" id="UP001473302"/>
    </source>
</evidence>
<dbReference type="EMBL" id="BAABUK010000027">
    <property type="protein sequence ID" value="GAA5815603.1"/>
    <property type="molecule type" value="Genomic_DNA"/>
</dbReference>
<organism evidence="2 3">
    <name type="scientific">Mucor flavus</name>
    <dbReference type="NCBI Taxonomy" id="439312"/>
    <lineage>
        <taxon>Eukaryota</taxon>
        <taxon>Fungi</taxon>
        <taxon>Fungi incertae sedis</taxon>
        <taxon>Mucoromycota</taxon>
        <taxon>Mucoromycotina</taxon>
        <taxon>Mucoromycetes</taxon>
        <taxon>Mucorales</taxon>
        <taxon>Mucorineae</taxon>
        <taxon>Mucoraceae</taxon>
        <taxon>Mucor</taxon>
    </lineage>
</organism>
<keyword evidence="1" id="KW-0732">Signal</keyword>
<dbReference type="Proteomes" id="UP001473302">
    <property type="component" value="Unassembled WGS sequence"/>
</dbReference>
<reference evidence="2 3" key="1">
    <citation type="submission" date="2024-04" db="EMBL/GenBank/DDBJ databases">
        <title>genome sequences of Mucor flavus KT1a and Helicostylum pulchrum KT1b strains isolated from the surface of a dry-aged beef.</title>
        <authorList>
            <person name="Toyotome T."/>
            <person name="Hosono M."/>
            <person name="Torimaru M."/>
            <person name="Fukuda K."/>
            <person name="Mikami N."/>
        </authorList>
    </citation>
    <scope>NUCLEOTIDE SEQUENCE [LARGE SCALE GENOMIC DNA]</scope>
    <source>
        <strain evidence="2 3">KT1a</strain>
    </source>
</reference>
<feature type="chain" id="PRO_5046734976" description="GPI anchored serine-threonine rich protein" evidence="1">
    <location>
        <begin position="20"/>
        <end position="154"/>
    </location>
</feature>
<keyword evidence="3" id="KW-1185">Reference proteome</keyword>
<sequence length="154" mass="16327">MKFVFTLASVFVLSQLVSGQSPACTAQEVLSTCLSTEDIYLKTCTDQDYACLCKWHTAKLSCFDSCPQDVGRPFVQGSKDTFCSIAKTYNTTTSSAVMPTVAMTSQVASNSASVLLPSHSASSNTTATTSMSSSYGVGQSIFMAVAGITTWFLT</sequence>
<gene>
    <name evidence="2" type="ORF">MFLAVUS_009115</name>
</gene>
<evidence type="ECO:0000256" key="1">
    <source>
        <dbReference type="SAM" id="SignalP"/>
    </source>
</evidence>
<proteinExistence type="predicted"/>
<accession>A0ABP9Z913</accession>
<feature type="signal peptide" evidence="1">
    <location>
        <begin position="1"/>
        <end position="19"/>
    </location>
</feature>